<name>A0A448WK68_9PLAT</name>
<organism evidence="1 2">
    <name type="scientific">Protopolystoma xenopodis</name>
    <dbReference type="NCBI Taxonomy" id="117903"/>
    <lineage>
        <taxon>Eukaryota</taxon>
        <taxon>Metazoa</taxon>
        <taxon>Spiralia</taxon>
        <taxon>Lophotrochozoa</taxon>
        <taxon>Platyhelminthes</taxon>
        <taxon>Monogenea</taxon>
        <taxon>Polyopisthocotylea</taxon>
        <taxon>Polystomatidea</taxon>
        <taxon>Polystomatidae</taxon>
        <taxon>Protopolystoma</taxon>
    </lineage>
</organism>
<proteinExistence type="predicted"/>
<keyword evidence="2" id="KW-1185">Reference proteome</keyword>
<dbReference type="EMBL" id="CAAALY010018870">
    <property type="protein sequence ID" value="VEL13767.1"/>
    <property type="molecule type" value="Genomic_DNA"/>
</dbReference>
<sequence length="161" mass="17491">MHSACSANPDNPELQTSLKRSADQLTLIAYSSSAELLQTRVIRSLQVAARAAVTAGTQLVNVSQIAAKASRASNYQTADRSRCYAEMQCNDLIPSSTNAQLLDYILESVGLTSFPQLTRIDMGSIPSSTSSAILLMIIARIRLLNWYILRRLAGIVVSIMT</sequence>
<protein>
    <submittedName>
        <fullName evidence="1">Uncharacterized protein</fullName>
    </submittedName>
</protein>
<reference evidence="1" key="1">
    <citation type="submission" date="2018-11" db="EMBL/GenBank/DDBJ databases">
        <authorList>
            <consortium name="Pathogen Informatics"/>
        </authorList>
    </citation>
    <scope>NUCLEOTIDE SEQUENCE</scope>
</reference>
<evidence type="ECO:0000313" key="2">
    <source>
        <dbReference type="Proteomes" id="UP000784294"/>
    </source>
</evidence>
<dbReference type="OrthoDB" id="6260664at2759"/>
<evidence type="ECO:0000313" key="1">
    <source>
        <dbReference type="EMBL" id="VEL13767.1"/>
    </source>
</evidence>
<accession>A0A448WK68</accession>
<gene>
    <name evidence="1" type="ORF">PXEA_LOCUS7207</name>
</gene>
<comment type="caution">
    <text evidence="1">The sequence shown here is derived from an EMBL/GenBank/DDBJ whole genome shotgun (WGS) entry which is preliminary data.</text>
</comment>
<dbReference type="Proteomes" id="UP000784294">
    <property type="component" value="Unassembled WGS sequence"/>
</dbReference>
<dbReference type="AlphaFoldDB" id="A0A448WK68"/>